<keyword evidence="3" id="KW-1185">Reference proteome</keyword>
<reference evidence="2 3" key="1">
    <citation type="submission" date="2017-07" db="EMBL/GenBank/DDBJ databases">
        <title>Genome Sequence of Sulfitobacter pseudonitzschiae Strain SMR1 Isolated from a culture of the Diatom Skeletonema marinoi.</title>
        <authorList>
            <person name="Topel M."/>
            <person name="Pinder M.I.M."/>
            <person name="Johansson O.N."/>
            <person name="Kourtchenko O."/>
            <person name="Godhe A."/>
            <person name="Clarke A.K."/>
        </authorList>
    </citation>
    <scope>NUCLEOTIDE SEQUENCE [LARGE SCALE GENOMIC DNA]</scope>
    <source>
        <strain evidence="2 3">SMR1</strain>
    </source>
</reference>
<sequence length="119" mass="13279">MKDETIEDAVNALDDLLDQERASVLAGDLDRIARTLDLKQTLIERLNGQDVPDRAALEALNAKVLRNQSLLNMALEGVRAVTRRLDAMHRIQSALDTYDSRGKKKTVALTPNRSVEKRA</sequence>
<gene>
    <name evidence="2" type="ORF">SULPSESMR1_03284</name>
</gene>
<evidence type="ECO:0000313" key="2">
    <source>
        <dbReference type="EMBL" id="ASM74060.1"/>
    </source>
</evidence>
<dbReference type="RefSeq" id="WP_089421805.1">
    <property type="nucleotide sequence ID" value="NZ_CP022415.1"/>
</dbReference>
<dbReference type="KEGG" id="spse:SULPSESMR1_03284"/>
<dbReference type="AlphaFoldDB" id="A0A221K5A2"/>
<dbReference type="Proteomes" id="UP000199754">
    <property type="component" value="Chromosome"/>
</dbReference>
<proteinExistence type="predicted"/>
<organism evidence="2 3">
    <name type="scientific">Pseudosulfitobacter pseudonitzschiae</name>
    <dbReference type="NCBI Taxonomy" id="1402135"/>
    <lineage>
        <taxon>Bacteria</taxon>
        <taxon>Pseudomonadati</taxon>
        <taxon>Pseudomonadota</taxon>
        <taxon>Alphaproteobacteria</taxon>
        <taxon>Rhodobacterales</taxon>
        <taxon>Roseobacteraceae</taxon>
        <taxon>Pseudosulfitobacter</taxon>
    </lineage>
</organism>
<protein>
    <submittedName>
        <fullName evidence="2">FlgN-like protein</fullName>
    </submittedName>
</protein>
<feature type="region of interest" description="Disordered" evidence="1">
    <location>
        <begin position="100"/>
        <end position="119"/>
    </location>
</feature>
<name>A0A221K5A2_9RHOB</name>
<evidence type="ECO:0000313" key="3">
    <source>
        <dbReference type="Proteomes" id="UP000199754"/>
    </source>
</evidence>
<dbReference type="OrthoDB" id="7862860at2"/>
<evidence type="ECO:0000256" key="1">
    <source>
        <dbReference type="SAM" id="MobiDB-lite"/>
    </source>
</evidence>
<dbReference type="EMBL" id="CP022415">
    <property type="protein sequence ID" value="ASM74060.1"/>
    <property type="molecule type" value="Genomic_DNA"/>
</dbReference>
<accession>A0A221K5A2</accession>